<name>A0ABP0RLN8_9DINO</name>
<evidence type="ECO:0000313" key="3">
    <source>
        <dbReference type="Proteomes" id="UP001642484"/>
    </source>
</evidence>
<feature type="compositionally biased region" description="Gly residues" evidence="1">
    <location>
        <begin position="20"/>
        <end position="30"/>
    </location>
</feature>
<organism evidence="2 3">
    <name type="scientific">Durusdinium trenchii</name>
    <dbReference type="NCBI Taxonomy" id="1381693"/>
    <lineage>
        <taxon>Eukaryota</taxon>
        <taxon>Sar</taxon>
        <taxon>Alveolata</taxon>
        <taxon>Dinophyceae</taxon>
        <taxon>Suessiales</taxon>
        <taxon>Symbiodiniaceae</taxon>
        <taxon>Durusdinium</taxon>
    </lineage>
</organism>
<proteinExistence type="predicted"/>
<sequence length="177" mass="19042">MLCPRPPAFALPQHRPKGPPGAGWTGGKAGPGLRVEERPKTQPKALVPPKVETRRKDATACQSADPPVAAPNGARSPEPKKTPAGLVPKAHQRARSNSFLRDPEAKLRQIFDSVDRNGGGVADRKLGSGRKLCLEFRLVAALLWIMAPGLRPIPGSLSVLTVAFVRSRVSRRHDPQP</sequence>
<accession>A0ABP0RLN8</accession>
<gene>
    <name evidence="2" type="ORF">CCMP2556_LOCUS47866</name>
</gene>
<evidence type="ECO:0000256" key="1">
    <source>
        <dbReference type="SAM" id="MobiDB-lite"/>
    </source>
</evidence>
<feature type="region of interest" description="Disordered" evidence="1">
    <location>
        <begin position="1"/>
        <end position="101"/>
    </location>
</feature>
<comment type="caution">
    <text evidence="2">The sequence shown here is derived from an EMBL/GenBank/DDBJ whole genome shotgun (WGS) entry which is preliminary data.</text>
</comment>
<protein>
    <recommendedName>
        <fullName evidence="4">EF-hand domain-containing protein</fullName>
    </recommendedName>
</protein>
<dbReference type="EMBL" id="CAXAMN010026250">
    <property type="protein sequence ID" value="CAK9101536.1"/>
    <property type="molecule type" value="Genomic_DNA"/>
</dbReference>
<reference evidence="2 3" key="1">
    <citation type="submission" date="2024-02" db="EMBL/GenBank/DDBJ databases">
        <authorList>
            <person name="Chen Y."/>
            <person name="Shah S."/>
            <person name="Dougan E. K."/>
            <person name="Thang M."/>
            <person name="Chan C."/>
        </authorList>
    </citation>
    <scope>NUCLEOTIDE SEQUENCE [LARGE SCALE GENOMIC DNA]</scope>
</reference>
<evidence type="ECO:0008006" key="4">
    <source>
        <dbReference type="Google" id="ProtNLM"/>
    </source>
</evidence>
<keyword evidence="3" id="KW-1185">Reference proteome</keyword>
<dbReference type="Proteomes" id="UP001642484">
    <property type="component" value="Unassembled WGS sequence"/>
</dbReference>
<evidence type="ECO:0000313" key="2">
    <source>
        <dbReference type="EMBL" id="CAK9101536.1"/>
    </source>
</evidence>